<dbReference type="EMBL" id="CM046394">
    <property type="protein sequence ID" value="KAI8547487.1"/>
    <property type="molecule type" value="Genomic_DNA"/>
</dbReference>
<proteinExistence type="predicted"/>
<name>A0ACC0N438_RHOML</name>
<evidence type="ECO:0000313" key="1">
    <source>
        <dbReference type="EMBL" id="KAI8547487.1"/>
    </source>
</evidence>
<protein>
    <submittedName>
        <fullName evidence="1">Uncharacterized protein</fullName>
    </submittedName>
</protein>
<organism evidence="1 2">
    <name type="scientific">Rhododendron molle</name>
    <name type="common">Chinese azalea</name>
    <name type="synonym">Azalea mollis</name>
    <dbReference type="NCBI Taxonomy" id="49168"/>
    <lineage>
        <taxon>Eukaryota</taxon>
        <taxon>Viridiplantae</taxon>
        <taxon>Streptophyta</taxon>
        <taxon>Embryophyta</taxon>
        <taxon>Tracheophyta</taxon>
        <taxon>Spermatophyta</taxon>
        <taxon>Magnoliopsida</taxon>
        <taxon>eudicotyledons</taxon>
        <taxon>Gunneridae</taxon>
        <taxon>Pentapetalae</taxon>
        <taxon>asterids</taxon>
        <taxon>Ericales</taxon>
        <taxon>Ericaceae</taxon>
        <taxon>Ericoideae</taxon>
        <taxon>Rhodoreae</taxon>
        <taxon>Rhododendron</taxon>
    </lineage>
</organism>
<accession>A0ACC0N438</accession>
<dbReference type="Proteomes" id="UP001062846">
    <property type="component" value="Chromosome 7"/>
</dbReference>
<sequence>MVSCDVPYPVCLPRILWSPPLMENLEVGVKEEVDGDKDANEVTKEEYLLSEENPEENETPKAEDAN</sequence>
<comment type="caution">
    <text evidence="1">The sequence shown here is derived from an EMBL/GenBank/DDBJ whole genome shotgun (WGS) entry which is preliminary data.</text>
</comment>
<gene>
    <name evidence="1" type="ORF">RHMOL_Rhmol07G0199600</name>
</gene>
<evidence type="ECO:0000313" key="2">
    <source>
        <dbReference type="Proteomes" id="UP001062846"/>
    </source>
</evidence>
<reference evidence="1" key="1">
    <citation type="submission" date="2022-02" db="EMBL/GenBank/DDBJ databases">
        <title>Plant Genome Project.</title>
        <authorList>
            <person name="Zhang R.-G."/>
        </authorList>
    </citation>
    <scope>NUCLEOTIDE SEQUENCE</scope>
    <source>
        <strain evidence="1">AT1</strain>
    </source>
</reference>
<keyword evidence="2" id="KW-1185">Reference proteome</keyword>